<organism evidence="2 3">
    <name type="scientific">Brassica napus</name>
    <name type="common">Rape</name>
    <dbReference type="NCBI Taxonomy" id="3708"/>
    <lineage>
        <taxon>Eukaryota</taxon>
        <taxon>Viridiplantae</taxon>
        <taxon>Streptophyta</taxon>
        <taxon>Embryophyta</taxon>
        <taxon>Tracheophyta</taxon>
        <taxon>Spermatophyta</taxon>
        <taxon>Magnoliopsida</taxon>
        <taxon>eudicotyledons</taxon>
        <taxon>Gunneridae</taxon>
        <taxon>Pentapetalae</taxon>
        <taxon>rosids</taxon>
        <taxon>malvids</taxon>
        <taxon>Brassicales</taxon>
        <taxon>Brassicaceae</taxon>
        <taxon>Brassiceae</taxon>
        <taxon>Brassica</taxon>
    </lineage>
</organism>
<evidence type="ECO:0000313" key="2">
    <source>
        <dbReference type="EMBL" id="KAH0868642.1"/>
    </source>
</evidence>
<dbReference type="EMBL" id="JAGKQM010000017">
    <property type="protein sequence ID" value="KAH0868642.1"/>
    <property type="molecule type" value="Genomic_DNA"/>
</dbReference>
<evidence type="ECO:0000313" key="3">
    <source>
        <dbReference type="Proteomes" id="UP000824890"/>
    </source>
</evidence>
<comment type="caution">
    <text evidence="2">The sequence shown here is derived from an EMBL/GenBank/DDBJ whole genome shotgun (WGS) entry which is preliminary data.</text>
</comment>
<feature type="compositionally biased region" description="Polar residues" evidence="1">
    <location>
        <begin position="119"/>
        <end position="130"/>
    </location>
</feature>
<gene>
    <name evidence="2" type="ORF">HID58_075664</name>
</gene>
<reference evidence="2 3" key="1">
    <citation type="submission" date="2021-05" db="EMBL/GenBank/DDBJ databases">
        <title>Genome Assembly of Synthetic Allotetraploid Brassica napus Reveals Homoeologous Exchanges between Subgenomes.</title>
        <authorList>
            <person name="Davis J.T."/>
        </authorList>
    </citation>
    <scope>NUCLEOTIDE SEQUENCE [LARGE SCALE GENOMIC DNA]</scope>
    <source>
        <strain evidence="3">cv. Da-Ae</strain>
        <tissue evidence="2">Seedling</tissue>
    </source>
</reference>
<sequence length="331" mass="37138">MSILSNSNVTESSLKNDDFFFVINQFSRNHERGVLIQISLLPIDNGDLQVVAVQTKETKKLELTLRDTEFKLHLLIKDDTGETKVMLLDTTVEPILGVSAEVLLDGSLEESDDDNSEDTLTNGVSSDRSSGQVSFITIDSEDNTCLSSTPLSKRKVDNEIEDLSSTSKKQCSKIIKVEKVVVEMKRKHLPPLGVYGHKKRSQSDSKQRHFSSQSKDVPLRTVFARLLNDITSQNIESISQPRVTVYKNFNNNCFMYFADLLGNMDEYDDLQFDCSSQESGETDNTDDGQPIALEPEKDNQSDRVSFLAAMFKKTFSEVKTKVKPVKAKEDG</sequence>
<dbReference type="Gene3D" id="2.40.50.140">
    <property type="entry name" value="Nucleic acid-binding proteins"/>
    <property type="match status" value="1"/>
</dbReference>
<proteinExistence type="predicted"/>
<name>A0ABQ7YKK1_BRANA</name>
<feature type="region of interest" description="Disordered" evidence="1">
    <location>
        <begin position="275"/>
        <end position="302"/>
    </location>
</feature>
<accession>A0ABQ7YKK1</accession>
<dbReference type="InterPro" id="IPR012340">
    <property type="entry name" value="NA-bd_OB-fold"/>
</dbReference>
<dbReference type="Proteomes" id="UP000824890">
    <property type="component" value="Unassembled WGS sequence"/>
</dbReference>
<feature type="region of interest" description="Disordered" evidence="1">
    <location>
        <begin position="192"/>
        <end position="215"/>
    </location>
</feature>
<feature type="region of interest" description="Disordered" evidence="1">
    <location>
        <begin position="107"/>
        <end position="130"/>
    </location>
</feature>
<keyword evidence="3" id="KW-1185">Reference proteome</keyword>
<protein>
    <submittedName>
        <fullName evidence="2">Uncharacterized protein</fullName>
    </submittedName>
</protein>
<feature type="compositionally biased region" description="Acidic residues" evidence="1">
    <location>
        <begin position="107"/>
        <end position="117"/>
    </location>
</feature>
<evidence type="ECO:0000256" key="1">
    <source>
        <dbReference type="SAM" id="MobiDB-lite"/>
    </source>
</evidence>